<keyword evidence="2" id="KW-0479">Metal-binding</keyword>
<evidence type="ECO:0000256" key="3">
    <source>
        <dbReference type="ARBA" id="ARBA00022764"/>
    </source>
</evidence>
<organism evidence="6 7">
    <name type="scientific">Pandoraea iniqua</name>
    <dbReference type="NCBI Taxonomy" id="2508288"/>
    <lineage>
        <taxon>Bacteria</taxon>
        <taxon>Pseudomonadati</taxon>
        <taxon>Pseudomonadota</taxon>
        <taxon>Betaproteobacteria</taxon>
        <taxon>Burkholderiales</taxon>
        <taxon>Burkholderiaceae</taxon>
        <taxon>Pandoraea</taxon>
    </lineage>
</organism>
<evidence type="ECO:0000313" key="7">
    <source>
        <dbReference type="Proteomes" id="UP000333828"/>
    </source>
</evidence>
<dbReference type="CDD" id="cd04211">
    <property type="entry name" value="Cupredoxin_like_2"/>
    <property type="match status" value="1"/>
</dbReference>
<dbReference type="PANTHER" id="PTHR38439">
    <property type="entry name" value="AURACYANIN-B"/>
    <property type="match status" value="1"/>
</dbReference>
<proteinExistence type="predicted"/>
<accession>A0A5E4SDB4</accession>
<evidence type="ECO:0000256" key="2">
    <source>
        <dbReference type="ARBA" id="ARBA00022723"/>
    </source>
</evidence>
<evidence type="ECO:0000259" key="5">
    <source>
        <dbReference type="Pfam" id="PF00127"/>
    </source>
</evidence>
<gene>
    <name evidence="6" type="primary">petE_1</name>
    <name evidence="6" type="ORF">PIN31115_00678</name>
</gene>
<dbReference type="Pfam" id="PF00127">
    <property type="entry name" value="Copper-bind"/>
    <property type="match status" value="1"/>
</dbReference>
<dbReference type="EMBL" id="CABPSI010000001">
    <property type="protein sequence ID" value="VVD72504.1"/>
    <property type="molecule type" value="Genomic_DNA"/>
</dbReference>
<dbReference type="InterPro" id="IPR000923">
    <property type="entry name" value="BlueCu_1"/>
</dbReference>
<dbReference type="InterPro" id="IPR008972">
    <property type="entry name" value="Cupredoxin"/>
</dbReference>
<dbReference type="InterPro" id="IPR050845">
    <property type="entry name" value="Cu-binding_ET"/>
</dbReference>
<keyword evidence="3" id="KW-0574">Periplasm</keyword>
<dbReference type="Proteomes" id="UP000333828">
    <property type="component" value="Unassembled WGS sequence"/>
</dbReference>
<dbReference type="SUPFAM" id="SSF49503">
    <property type="entry name" value="Cupredoxins"/>
    <property type="match status" value="1"/>
</dbReference>
<dbReference type="Gene3D" id="2.60.40.420">
    <property type="entry name" value="Cupredoxins - blue copper proteins"/>
    <property type="match status" value="1"/>
</dbReference>
<protein>
    <submittedName>
        <fullName evidence="6">Plastocyanin</fullName>
    </submittedName>
</protein>
<keyword evidence="4" id="KW-0186">Copper</keyword>
<dbReference type="PANTHER" id="PTHR38439:SF3">
    <property type="entry name" value="COPPER-RESISTANT CUPROPROTEIN COPI"/>
    <property type="match status" value="1"/>
</dbReference>
<dbReference type="AlphaFoldDB" id="A0A5E4SDB4"/>
<sequence>MIRSFNFRQIRRQLARLPQSPLSARMPLRHVIRLLIPVAALGLSVSAAPAFADDPHAMHNMQHAHGDGAATNIGEAGDAAQATRTVEVDMRDSMRFSPGTLTVRRGDTVRFVVTNSGKIRHEMMLGTAASLTEHAKMMQQMPGMSHAEPNAVTVDPGQQKTLVWHFTQAGTVDFACLEPGHYEAGMRGVINVR</sequence>
<dbReference type="GO" id="GO:0009055">
    <property type="term" value="F:electron transfer activity"/>
    <property type="evidence" value="ECO:0007669"/>
    <property type="project" value="InterPro"/>
</dbReference>
<evidence type="ECO:0000256" key="4">
    <source>
        <dbReference type="ARBA" id="ARBA00023008"/>
    </source>
</evidence>
<evidence type="ECO:0000256" key="1">
    <source>
        <dbReference type="ARBA" id="ARBA00004418"/>
    </source>
</evidence>
<keyword evidence="7" id="KW-1185">Reference proteome</keyword>
<feature type="domain" description="Blue (type 1) copper" evidence="5">
    <location>
        <begin position="86"/>
        <end position="192"/>
    </location>
</feature>
<dbReference type="GO" id="GO:0005507">
    <property type="term" value="F:copper ion binding"/>
    <property type="evidence" value="ECO:0007669"/>
    <property type="project" value="InterPro"/>
</dbReference>
<comment type="subcellular location">
    <subcellularLocation>
        <location evidence="1">Periplasm</location>
    </subcellularLocation>
</comment>
<reference evidence="6 7" key="1">
    <citation type="submission" date="2019-08" db="EMBL/GenBank/DDBJ databases">
        <authorList>
            <person name="Peeters C."/>
        </authorList>
    </citation>
    <scope>NUCLEOTIDE SEQUENCE [LARGE SCALE GENOMIC DNA]</scope>
    <source>
        <strain evidence="6 7">LMG 31115</strain>
    </source>
</reference>
<name>A0A5E4SDB4_9BURK</name>
<evidence type="ECO:0000313" key="6">
    <source>
        <dbReference type="EMBL" id="VVD72504.1"/>
    </source>
</evidence>
<dbReference type="GO" id="GO:0042597">
    <property type="term" value="C:periplasmic space"/>
    <property type="evidence" value="ECO:0007669"/>
    <property type="project" value="UniProtKB-SubCell"/>
</dbReference>